<proteinExistence type="predicted"/>
<accession>A0ABT8WDW6</accession>
<feature type="domain" description="Lipocalin-like" evidence="1">
    <location>
        <begin position="33"/>
        <end position="115"/>
    </location>
</feature>
<dbReference type="PROSITE" id="PS51257">
    <property type="entry name" value="PROKAR_LIPOPROTEIN"/>
    <property type="match status" value="1"/>
</dbReference>
<evidence type="ECO:0000313" key="3">
    <source>
        <dbReference type="Proteomes" id="UP001176883"/>
    </source>
</evidence>
<dbReference type="EMBL" id="JAUOEK010000142">
    <property type="protein sequence ID" value="MDO5971202.1"/>
    <property type="molecule type" value="Genomic_DNA"/>
</dbReference>
<dbReference type="Pfam" id="PF13648">
    <property type="entry name" value="Lipocalin_4"/>
    <property type="match status" value="1"/>
</dbReference>
<dbReference type="RefSeq" id="WP_303278905.1">
    <property type="nucleotide sequence ID" value="NZ_JAUOEK010000142.1"/>
</dbReference>
<gene>
    <name evidence="2" type="ORF">Q4Q35_15445</name>
</gene>
<dbReference type="InterPro" id="IPR024311">
    <property type="entry name" value="Lipocalin-like"/>
</dbReference>
<keyword evidence="3" id="KW-1185">Reference proteome</keyword>
<organism evidence="2 3">
    <name type="scientific">Flavivirga aquimarina</name>
    <dbReference type="NCBI Taxonomy" id="2027862"/>
    <lineage>
        <taxon>Bacteria</taxon>
        <taxon>Pseudomonadati</taxon>
        <taxon>Bacteroidota</taxon>
        <taxon>Flavobacteriia</taxon>
        <taxon>Flavobacteriales</taxon>
        <taxon>Flavobacteriaceae</taxon>
        <taxon>Flavivirga</taxon>
    </lineage>
</organism>
<reference evidence="2" key="1">
    <citation type="submission" date="2023-07" db="EMBL/GenBank/DDBJ databases">
        <title>Two novel species in the genus Flavivirga.</title>
        <authorList>
            <person name="Kwon K."/>
        </authorList>
    </citation>
    <scope>NUCLEOTIDE SEQUENCE</scope>
    <source>
        <strain evidence="2">KCTC 52353</strain>
    </source>
</reference>
<comment type="caution">
    <text evidence="2">The sequence shown here is derived from an EMBL/GenBank/DDBJ whole genome shotgun (WGS) entry which is preliminary data.</text>
</comment>
<evidence type="ECO:0000313" key="2">
    <source>
        <dbReference type="EMBL" id="MDO5971202.1"/>
    </source>
</evidence>
<dbReference type="Proteomes" id="UP001176883">
    <property type="component" value="Unassembled WGS sequence"/>
</dbReference>
<protein>
    <submittedName>
        <fullName evidence="2">Lipocalin family protein</fullName>
    </submittedName>
</protein>
<evidence type="ECO:0000259" key="1">
    <source>
        <dbReference type="Pfam" id="PF13648"/>
    </source>
</evidence>
<name>A0ABT8WDW6_9FLAO</name>
<sequence>MKTFKTSLLAIITVCLTFSCSSDDDVKSNSELIIGTWELTAFSENDVAETLTECELSYTFTETQATSIKYNSGSAPCEVSNTYTHAYSIDNNIITIVGDDLPLEIVTLNSTTMVLKSVEVDSNNTYVYIGTFTKKE</sequence>